<sequence length="286" mass="30348">MLGISASASAKGAGWGGGASASFSKSLSVSSYGLTYVVNVEVSAKGDSLRDVKLKEQYIKLISSGKEAALERFRQICGDGYIGEFTMGGLLQAVVQIHTRSQSETETLAASLSGSFSMASGSASFSSSLKKLASSNEVQIWTFQRGGNGPIPLTAEEMAEKAAALPDAVKTAATPTQGAIFSYVTLLEEPSLPLADFAERERGLSYLAERLRKARDQEANVRYILDHPSEFYSEPTDLPQLATELKSLNDFTSVINAQANACTQSGGSCTVTEIPMPAPTVRPARR</sequence>
<dbReference type="EMBL" id="MXPU01000042">
    <property type="protein sequence ID" value="OWO89552.1"/>
    <property type="molecule type" value="Genomic_DNA"/>
</dbReference>
<evidence type="ECO:0000313" key="1">
    <source>
        <dbReference type="EMBL" id="OWO89552.1"/>
    </source>
</evidence>
<proteinExistence type="predicted"/>
<protein>
    <submittedName>
        <fullName evidence="1">Uncharacterized protein</fullName>
    </submittedName>
</protein>
<name>A0A246DKL4_9HYPH</name>
<gene>
    <name evidence="1" type="ORF">B5E41_30380</name>
</gene>
<reference evidence="1 2" key="1">
    <citation type="submission" date="2017-03" db="EMBL/GenBank/DDBJ databases">
        <title>Genome of strain Rhizobium sp. CNPSo 668.</title>
        <authorList>
            <person name="Ribeiro R."/>
        </authorList>
    </citation>
    <scope>NUCLEOTIDE SEQUENCE [LARGE SCALE GENOMIC DNA]</scope>
    <source>
        <strain evidence="1 2">CNPSo 668</strain>
    </source>
</reference>
<comment type="caution">
    <text evidence="1">The sequence shown here is derived from an EMBL/GenBank/DDBJ whole genome shotgun (WGS) entry which is preliminary data.</text>
</comment>
<accession>A0A246DKL4</accession>
<dbReference type="AlphaFoldDB" id="A0A246DKL4"/>
<organism evidence="1 2">
    <name type="scientific">Rhizobium esperanzae</name>
    <dbReference type="NCBI Taxonomy" id="1967781"/>
    <lineage>
        <taxon>Bacteria</taxon>
        <taxon>Pseudomonadati</taxon>
        <taxon>Pseudomonadota</taxon>
        <taxon>Alphaproteobacteria</taxon>
        <taxon>Hyphomicrobiales</taxon>
        <taxon>Rhizobiaceae</taxon>
        <taxon>Rhizobium/Agrobacterium group</taxon>
        <taxon>Rhizobium</taxon>
    </lineage>
</organism>
<dbReference type="Proteomes" id="UP000197269">
    <property type="component" value="Unassembled WGS sequence"/>
</dbReference>
<evidence type="ECO:0000313" key="2">
    <source>
        <dbReference type="Proteomes" id="UP000197269"/>
    </source>
</evidence>